<keyword evidence="1" id="KW-0812">Transmembrane</keyword>
<dbReference type="RefSeq" id="WP_285903392.1">
    <property type="nucleotide sequence ID" value="NZ_CP166679.1"/>
</dbReference>
<dbReference type="EMBL" id="JBHUOK010000021">
    <property type="protein sequence ID" value="MFD2789473.1"/>
    <property type="molecule type" value="Genomic_DNA"/>
</dbReference>
<reference evidence="3" key="1">
    <citation type="journal article" date="2019" name="Int. J. Syst. Evol. Microbiol.">
        <title>The Global Catalogue of Microorganisms (GCM) 10K type strain sequencing project: providing services to taxonomists for standard genome sequencing and annotation.</title>
        <authorList>
            <consortium name="The Broad Institute Genomics Platform"/>
            <consortium name="The Broad Institute Genome Sequencing Center for Infectious Disease"/>
            <person name="Wu L."/>
            <person name="Ma J."/>
        </authorList>
    </citation>
    <scope>NUCLEOTIDE SEQUENCE [LARGE SCALE GENOMIC DNA]</scope>
    <source>
        <strain evidence="3">KCTC 52924</strain>
    </source>
</reference>
<evidence type="ECO:0000256" key="1">
    <source>
        <dbReference type="SAM" id="Phobius"/>
    </source>
</evidence>
<comment type="caution">
    <text evidence="2">The sequence shown here is derived from an EMBL/GenBank/DDBJ whole genome shotgun (WGS) entry which is preliminary data.</text>
</comment>
<evidence type="ECO:0000313" key="3">
    <source>
        <dbReference type="Proteomes" id="UP001597532"/>
    </source>
</evidence>
<keyword evidence="1" id="KW-1133">Transmembrane helix</keyword>
<dbReference type="Proteomes" id="UP001597532">
    <property type="component" value="Unassembled WGS sequence"/>
</dbReference>
<gene>
    <name evidence="2" type="ORF">ACFS1K_06865</name>
</gene>
<proteinExistence type="predicted"/>
<name>A0ABW5VGZ5_9FLAO</name>
<evidence type="ECO:0000313" key="2">
    <source>
        <dbReference type="EMBL" id="MFD2789473.1"/>
    </source>
</evidence>
<organism evidence="2 3">
    <name type="scientific">Arenibacter antarcticus</name>
    <dbReference type="NCBI Taxonomy" id="2040469"/>
    <lineage>
        <taxon>Bacteria</taxon>
        <taxon>Pseudomonadati</taxon>
        <taxon>Bacteroidota</taxon>
        <taxon>Flavobacteriia</taxon>
        <taxon>Flavobacteriales</taxon>
        <taxon>Flavobacteriaceae</taxon>
        <taxon>Arenibacter</taxon>
    </lineage>
</organism>
<accession>A0ABW5VGZ5</accession>
<protein>
    <submittedName>
        <fullName evidence="2">Uncharacterized protein</fullName>
    </submittedName>
</protein>
<keyword evidence="3" id="KW-1185">Reference proteome</keyword>
<feature type="transmembrane region" description="Helical" evidence="1">
    <location>
        <begin position="12"/>
        <end position="35"/>
    </location>
</feature>
<keyword evidence="1" id="KW-0472">Membrane</keyword>
<sequence>MMKFLPLVNWSNGIVMIAIFGVVCVALVGIVLVFLSSGKKN</sequence>